<dbReference type="Proteomes" id="UP001417504">
    <property type="component" value="Unassembled WGS sequence"/>
</dbReference>
<feature type="region of interest" description="Disordered" evidence="1">
    <location>
        <begin position="1"/>
        <end position="56"/>
    </location>
</feature>
<accession>A0AAP0JQK1</accession>
<organism evidence="2 3">
    <name type="scientific">Stephania japonica</name>
    <dbReference type="NCBI Taxonomy" id="461633"/>
    <lineage>
        <taxon>Eukaryota</taxon>
        <taxon>Viridiplantae</taxon>
        <taxon>Streptophyta</taxon>
        <taxon>Embryophyta</taxon>
        <taxon>Tracheophyta</taxon>
        <taxon>Spermatophyta</taxon>
        <taxon>Magnoliopsida</taxon>
        <taxon>Ranunculales</taxon>
        <taxon>Menispermaceae</taxon>
        <taxon>Menispermoideae</taxon>
        <taxon>Cissampelideae</taxon>
        <taxon>Stephania</taxon>
    </lineage>
</organism>
<evidence type="ECO:0000256" key="1">
    <source>
        <dbReference type="SAM" id="MobiDB-lite"/>
    </source>
</evidence>
<keyword evidence="3" id="KW-1185">Reference proteome</keyword>
<gene>
    <name evidence="2" type="ORF">Sjap_008177</name>
</gene>
<dbReference type="AlphaFoldDB" id="A0AAP0JQK1"/>
<sequence>MSLPFNQRKDSISISLDNNDSIRTQNDHTTASREPRGYGPTSIGYQHGMERSGERLTRCRAEYQQTKQREDRQLSLNQRRVTTLDCRKMFERMLQAEKGFPIRLTYKKKK</sequence>
<reference evidence="2 3" key="1">
    <citation type="submission" date="2024-01" db="EMBL/GenBank/DDBJ databases">
        <title>Genome assemblies of Stephania.</title>
        <authorList>
            <person name="Yang L."/>
        </authorList>
    </citation>
    <scope>NUCLEOTIDE SEQUENCE [LARGE SCALE GENOMIC DNA]</scope>
    <source>
        <strain evidence="2">QJT</strain>
        <tissue evidence="2">Leaf</tissue>
    </source>
</reference>
<evidence type="ECO:0000313" key="2">
    <source>
        <dbReference type="EMBL" id="KAK9137583.1"/>
    </source>
</evidence>
<protein>
    <submittedName>
        <fullName evidence="2">Uncharacterized protein</fullName>
    </submittedName>
</protein>
<name>A0AAP0JQK1_9MAGN</name>
<dbReference type="EMBL" id="JBBNAE010000003">
    <property type="protein sequence ID" value="KAK9137583.1"/>
    <property type="molecule type" value="Genomic_DNA"/>
</dbReference>
<evidence type="ECO:0000313" key="3">
    <source>
        <dbReference type="Proteomes" id="UP001417504"/>
    </source>
</evidence>
<proteinExistence type="predicted"/>
<comment type="caution">
    <text evidence="2">The sequence shown here is derived from an EMBL/GenBank/DDBJ whole genome shotgun (WGS) entry which is preliminary data.</text>
</comment>
<feature type="compositionally biased region" description="Low complexity" evidence="1">
    <location>
        <begin position="12"/>
        <end position="22"/>
    </location>
</feature>